<protein>
    <recommendedName>
        <fullName evidence="12">Integrase</fullName>
    </recommendedName>
</protein>
<evidence type="ECO:0000259" key="7">
    <source>
        <dbReference type="PROSITE" id="PS51900"/>
    </source>
</evidence>
<dbReference type="Gene3D" id="1.10.150.130">
    <property type="match status" value="1"/>
</dbReference>
<dbReference type="OrthoDB" id="142231at2157"/>
<dbReference type="EMBL" id="RCOS01000129">
    <property type="protein sequence ID" value="RSN73126.1"/>
    <property type="molecule type" value="Genomic_DNA"/>
</dbReference>
<evidence type="ECO:0008006" key="12">
    <source>
        <dbReference type="Google" id="ProtNLM"/>
    </source>
</evidence>
<dbReference type="InterPro" id="IPR050090">
    <property type="entry name" value="Tyrosine_recombinase_XerCD"/>
</dbReference>
<dbReference type="InterPro" id="IPR002104">
    <property type="entry name" value="Integrase_catalytic"/>
</dbReference>
<dbReference type="EMBL" id="RXII01000007">
    <property type="protein sequence ID" value="RZN63613.1"/>
    <property type="molecule type" value="Genomic_DNA"/>
</dbReference>
<dbReference type="InterPro" id="IPR013762">
    <property type="entry name" value="Integrase-like_cat_sf"/>
</dbReference>
<dbReference type="GO" id="GO:0006310">
    <property type="term" value="P:DNA recombination"/>
    <property type="evidence" value="ECO:0007669"/>
    <property type="project" value="UniProtKB-KW"/>
</dbReference>
<dbReference type="SUPFAM" id="SSF56349">
    <property type="entry name" value="DNA breaking-rejoining enzymes"/>
    <property type="match status" value="1"/>
</dbReference>
<dbReference type="Proteomes" id="UP000316217">
    <property type="component" value="Unassembled WGS sequence"/>
</dbReference>
<organism evidence="8 10">
    <name type="scientific">Candidatus Methanodesulfokora washburnensis</name>
    <dbReference type="NCBI Taxonomy" id="2478471"/>
    <lineage>
        <taxon>Archaea</taxon>
        <taxon>Thermoproteota</taxon>
        <taxon>Candidatus Korarchaeia</taxon>
        <taxon>Candidatus Korarchaeia incertae sedis</taxon>
        <taxon>Candidatus Methanodesulfokora</taxon>
    </lineage>
</organism>
<evidence type="ECO:0000256" key="2">
    <source>
        <dbReference type="ARBA" id="ARBA00023125"/>
    </source>
</evidence>
<feature type="domain" description="Tyr recombinase" evidence="6">
    <location>
        <begin position="90"/>
        <end position="256"/>
    </location>
</feature>
<proteinExistence type="predicted"/>
<reference evidence="8 10" key="1">
    <citation type="submission" date="2018-10" db="EMBL/GenBank/DDBJ databases">
        <title>Co-occurring genomic capacity for anaerobic methane metabolism and dissimilatory sulfite reduction discovered in the Korarchaeota.</title>
        <authorList>
            <person name="Mckay L.J."/>
            <person name="Dlakic M."/>
            <person name="Fields M.W."/>
            <person name="Delmont T.O."/>
            <person name="Eren A.M."/>
            <person name="Jay Z.J."/>
            <person name="Klingelsmith K.B."/>
            <person name="Rusch D.B."/>
            <person name="Inskeep W.P."/>
        </authorList>
    </citation>
    <scope>NUCLEOTIDE SEQUENCE [LARGE SCALE GENOMIC DNA]</scope>
    <source>
        <strain evidence="8 10">MDKW</strain>
    </source>
</reference>
<keyword evidence="3" id="KW-0233">DNA recombination</keyword>
<dbReference type="PROSITE" id="PS51898">
    <property type="entry name" value="TYR_RECOMBINASE"/>
    <property type="match status" value="1"/>
</dbReference>
<dbReference type="InterPro" id="IPR011010">
    <property type="entry name" value="DNA_brk_join_enz"/>
</dbReference>
<evidence type="ECO:0000256" key="3">
    <source>
        <dbReference type="ARBA" id="ARBA00023172"/>
    </source>
</evidence>
<dbReference type="GO" id="GO:0015074">
    <property type="term" value="P:DNA integration"/>
    <property type="evidence" value="ECO:0007669"/>
    <property type="project" value="UniProtKB-KW"/>
</dbReference>
<dbReference type="RefSeq" id="WP_125672116.1">
    <property type="nucleotide sequence ID" value="NZ_RCOS01000129.1"/>
</dbReference>
<dbReference type="GO" id="GO:0003677">
    <property type="term" value="F:DNA binding"/>
    <property type="evidence" value="ECO:0007669"/>
    <property type="project" value="UniProtKB-UniRule"/>
</dbReference>
<comment type="caution">
    <text evidence="8">The sequence shown here is derived from an EMBL/GenBank/DDBJ whole genome shotgun (WGS) entry which is preliminary data.</text>
</comment>
<sequence>MEEIAAFASSLSRISRRNYRYIVQSFLRDVGKDLKSLEKKDIDLWISKKEISRRTMKTYLYVLSRFFRYVEREDLSKHCRDRAKEIRMSSPIPRVDEDLLRRMEELKRRISEMEGEKAAIIALLLSTGMRLSEVLSLRTNDIDLKRRMIRVIGKGGKERIVYMTSWCAEIVSKYVKGANNDRIFRVSARTVQRWVKELLGVSPHGIRHAFAVMYLARGGNIRALQKILGHSKLSTTEVYLDIARSLVEEDFRRTMDHP</sequence>
<reference evidence="9 11" key="2">
    <citation type="journal article" date="2019" name="Nat. Microbiol.">
        <title>Wide diversity of methane and short-chain alkane metabolisms in uncultured archaea.</title>
        <authorList>
            <person name="Borrel G."/>
            <person name="Adam P.S."/>
            <person name="McKay L.J."/>
            <person name="Chen L.X."/>
            <person name="Sierra-Garcia I.N."/>
            <person name="Sieber C.M."/>
            <person name="Letourneur Q."/>
            <person name="Ghozlane A."/>
            <person name="Andersen G.L."/>
            <person name="Li W.J."/>
            <person name="Hallam S.J."/>
            <person name="Muyzer G."/>
            <person name="de Oliveira V.M."/>
            <person name="Inskeep W.P."/>
            <person name="Banfield J.F."/>
            <person name="Gribaldo S."/>
        </authorList>
    </citation>
    <scope>NUCLEOTIDE SEQUENCE [LARGE SCALE GENOMIC DNA]</scope>
    <source>
        <strain evidence="9">NM4</strain>
    </source>
</reference>
<dbReference type="Pfam" id="PF00589">
    <property type="entry name" value="Phage_integrase"/>
    <property type="match status" value="1"/>
</dbReference>
<evidence type="ECO:0000256" key="4">
    <source>
        <dbReference type="PROSITE-ProRule" id="PRU01248"/>
    </source>
</evidence>
<feature type="coiled-coil region" evidence="5">
    <location>
        <begin position="96"/>
        <end position="123"/>
    </location>
</feature>
<keyword evidence="10" id="KW-1185">Reference proteome</keyword>
<gene>
    <name evidence="8" type="ORF">D6D85_11580</name>
    <name evidence="9" type="ORF">EF810_00410</name>
</gene>
<evidence type="ECO:0000256" key="1">
    <source>
        <dbReference type="ARBA" id="ARBA00022908"/>
    </source>
</evidence>
<dbReference type="PANTHER" id="PTHR30349">
    <property type="entry name" value="PHAGE INTEGRASE-RELATED"/>
    <property type="match status" value="1"/>
</dbReference>
<accession>A0A3R9QVG4</accession>
<evidence type="ECO:0000313" key="8">
    <source>
        <dbReference type="EMBL" id="RSN73126.1"/>
    </source>
</evidence>
<evidence type="ECO:0000313" key="9">
    <source>
        <dbReference type="EMBL" id="RZN63613.1"/>
    </source>
</evidence>
<evidence type="ECO:0000259" key="6">
    <source>
        <dbReference type="PROSITE" id="PS51898"/>
    </source>
</evidence>
<name>A0A3R9QVG4_9CREN</name>
<keyword evidence="2 4" id="KW-0238">DNA-binding</keyword>
<dbReference type="AlphaFoldDB" id="A0A3R9QVG4"/>
<keyword evidence="5" id="KW-0175">Coiled coil</keyword>
<dbReference type="Gene3D" id="1.10.443.10">
    <property type="entry name" value="Intergrase catalytic core"/>
    <property type="match status" value="2"/>
</dbReference>
<evidence type="ECO:0000313" key="10">
    <source>
        <dbReference type="Proteomes" id="UP000277582"/>
    </source>
</evidence>
<dbReference type="InterPro" id="IPR010998">
    <property type="entry name" value="Integrase_recombinase_N"/>
</dbReference>
<dbReference type="PANTHER" id="PTHR30349:SF41">
    <property type="entry name" value="INTEGRASE_RECOMBINASE PROTEIN MJ0367-RELATED"/>
    <property type="match status" value="1"/>
</dbReference>
<dbReference type="PROSITE" id="PS51900">
    <property type="entry name" value="CB"/>
    <property type="match status" value="1"/>
</dbReference>
<dbReference type="InterPro" id="IPR044068">
    <property type="entry name" value="CB"/>
</dbReference>
<feature type="domain" description="Core-binding (CB)" evidence="7">
    <location>
        <begin position="1"/>
        <end position="71"/>
    </location>
</feature>
<evidence type="ECO:0000313" key="11">
    <source>
        <dbReference type="Proteomes" id="UP000316217"/>
    </source>
</evidence>
<keyword evidence="1" id="KW-0229">DNA integration</keyword>
<evidence type="ECO:0000256" key="5">
    <source>
        <dbReference type="SAM" id="Coils"/>
    </source>
</evidence>
<dbReference type="Proteomes" id="UP000277582">
    <property type="component" value="Unassembled WGS sequence"/>
</dbReference>